<dbReference type="AlphaFoldDB" id="A0A371P9W1"/>
<evidence type="ECO:0000256" key="1">
    <source>
        <dbReference type="ARBA" id="ARBA00005254"/>
    </source>
</evidence>
<comment type="similarity">
    <text evidence="1">Belongs to the enoyl-CoA hydratase/isomerase family.</text>
</comment>
<dbReference type="PANTHER" id="PTHR11941:SF133">
    <property type="entry name" value="1,2-EPOXYPHENYLACETYL-COA ISOMERASE"/>
    <property type="match status" value="1"/>
</dbReference>
<dbReference type="GO" id="GO:0016829">
    <property type="term" value="F:lyase activity"/>
    <property type="evidence" value="ECO:0007669"/>
    <property type="project" value="UniProtKB-KW"/>
</dbReference>
<keyword evidence="4" id="KW-1185">Reference proteome</keyword>
<dbReference type="OrthoDB" id="4308938at2"/>
<dbReference type="Pfam" id="PF00378">
    <property type="entry name" value="ECH_1"/>
    <property type="match status" value="1"/>
</dbReference>
<evidence type="ECO:0000313" key="3">
    <source>
        <dbReference type="EMBL" id="REK72721.1"/>
    </source>
</evidence>
<dbReference type="Proteomes" id="UP000265581">
    <property type="component" value="Unassembled WGS sequence"/>
</dbReference>
<dbReference type="RefSeq" id="WP_147393561.1">
    <property type="nucleotide sequence ID" value="NZ_JBHSOI010000001.1"/>
</dbReference>
<gene>
    <name evidence="3" type="ORF">DX116_03710</name>
</gene>
<accession>A0A371P9W1</accession>
<dbReference type="GO" id="GO:0006635">
    <property type="term" value="P:fatty acid beta-oxidation"/>
    <property type="evidence" value="ECO:0007669"/>
    <property type="project" value="TreeGrafter"/>
</dbReference>
<dbReference type="Gene3D" id="1.10.12.10">
    <property type="entry name" value="Lyase 2-enoyl-coa Hydratase, Chain A, domain 2"/>
    <property type="match status" value="1"/>
</dbReference>
<dbReference type="InterPro" id="IPR001753">
    <property type="entry name" value="Enoyl-CoA_hydra/iso"/>
</dbReference>
<dbReference type="GO" id="GO:0016853">
    <property type="term" value="F:isomerase activity"/>
    <property type="evidence" value="ECO:0007669"/>
    <property type="project" value="UniProtKB-KW"/>
</dbReference>
<reference evidence="3 4" key="1">
    <citation type="submission" date="2018-08" db="EMBL/GenBank/DDBJ databases">
        <title>Aeromicrobium sp. M2KJ-4, whole genome shotgun sequence.</title>
        <authorList>
            <person name="Tuo L."/>
        </authorList>
    </citation>
    <scope>NUCLEOTIDE SEQUENCE [LARGE SCALE GENOMIC DNA]</scope>
    <source>
        <strain evidence="3 4">M2KJ-4</strain>
    </source>
</reference>
<evidence type="ECO:0000256" key="2">
    <source>
        <dbReference type="ARBA" id="ARBA00023239"/>
    </source>
</evidence>
<dbReference type="EMBL" id="QUBR01000001">
    <property type="protein sequence ID" value="REK72721.1"/>
    <property type="molecule type" value="Genomic_DNA"/>
</dbReference>
<dbReference type="CDD" id="cd06558">
    <property type="entry name" value="crotonase-like"/>
    <property type="match status" value="1"/>
</dbReference>
<name>A0A371P9W1_9ACTN</name>
<keyword evidence="2" id="KW-0456">Lyase</keyword>
<proteinExistence type="inferred from homology"/>
<protein>
    <submittedName>
        <fullName evidence="3">Enoyl-CoA hydratase/isomerase family protein</fullName>
    </submittedName>
</protein>
<sequence>MSDLVRYAVQDGVGIITIDRPEKRNALSYVMLATIRDLTLAAQADAAVKAIVLTGTPGQFCAGTDLTELHDVEPGTRGEDRTQHTDGQHWFLHDASKPVIAAVDGPAAGLGIELATQCDFRIASTRARFSWIFVQRGLVPDTGAGTWLLPQLVGLQTAKRLVFSGEFIDAAEAERIGFVLDVTSPDDLMDAALALAARVSSGSPFAIERAKRLLNASSALSRDEHLVAHVAAMTECQLSDDHREGVAAFLEKRSAVFTGR</sequence>
<dbReference type="InterPro" id="IPR029045">
    <property type="entry name" value="ClpP/crotonase-like_dom_sf"/>
</dbReference>
<dbReference type="PANTHER" id="PTHR11941">
    <property type="entry name" value="ENOYL-COA HYDRATASE-RELATED"/>
    <property type="match status" value="1"/>
</dbReference>
<dbReference type="Gene3D" id="3.90.226.10">
    <property type="entry name" value="2-enoyl-CoA Hydratase, Chain A, domain 1"/>
    <property type="match status" value="1"/>
</dbReference>
<comment type="caution">
    <text evidence="3">The sequence shown here is derived from an EMBL/GenBank/DDBJ whole genome shotgun (WGS) entry which is preliminary data.</text>
</comment>
<keyword evidence="3" id="KW-0413">Isomerase</keyword>
<evidence type="ECO:0000313" key="4">
    <source>
        <dbReference type="Proteomes" id="UP000265581"/>
    </source>
</evidence>
<organism evidence="3 4">
    <name type="scientific">Aeromicrobium endophyticum</name>
    <dbReference type="NCBI Taxonomy" id="2292704"/>
    <lineage>
        <taxon>Bacteria</taxon>
        <taxon>Bacillati</taxon>
        <taxon>Actinomycetota</taxon>
        <taxon>Actinomycetes</taxon>
        <taxon>Propionibacteriales</taxon>
        <taxon>Nocardioidaceae</taxon>
        <taxon>Aeromicrobium</taxon>
    </lineage>
</organism>
<dbReference type="InterPro" id="IPR014748">
    <property type="entry name" value="Enoyl-CoA_hydra_C"/>
</dbReference>
<dbReference type="SUPFAM" id="SSF52096">
    <property type="entry name" value="ClpP/crotonase"/>
    <property type="match status" value="1"/>
</dbReference>